<dbReference type="Gene3D" id="2.60.40.3680">
    <property type="match status" value="1"/>
</dbReference>
<evidence type="ECO:0000256" key="1">
    <source>
        <dbReference type="SAM" id="SignalP"/>
    </source>
</evidence>
<feature type="signal peptide" evidence="1">
    <location>
        <begin position="1"/>
        <end position="19"/>
    </location>
</feature>
<dbReference type="SMART" id="SM01324">
    <property type="entry name" value="YARHG"/>
    <property type="match status" value="1"/>
</dbReference>
<feature type="domain" description="YARHG" evidence="2">
    <location>
        <begin position="290"/>
        <end position="365"/>
    </location>
</feature>
<proteinExistence type="predicted"/>
<reference evidence="3 4" key="1">
    <citation type="submission" date="2019-07" db="EMBL/GenBank/DDBJ databases">
        <title>Complete Genome Sequence of Leptotrichia goodfellowii Strain JCM 16774.</title>
        <authorList>
            <person name="Watanabe S."/>
            <person name="Cui L."/>
        </authorList>
    </citation>
    <scope>NUCLEOTIDE SEQUENCE [LARGE SCALE GENOMIC DNA]</scope>
    <source>
        <strain evidence="3 4">JCM16774</strain>
    </source>
</reference>
<dbReference type="KEGG" id="lgo:JCM16774_0517"/>
<dbReference type="EMBL" id="AP019822">
    <property type="protein sequence ID" value="BBM35592.1"/>
    <property type="molecule type" value="Genomic_DNA"/>
</dbReference>
<protein>
    <submittedName>
        <fullName evidence="3">Cation transporter</fullName>
    </submittedName>
</protein>
<keyword evidence="1" id="KW-0732">Signal</keyword>
<dbReference type="OrthoDB" id="105971at2"/>
<dbReference type="AlphaFoldDB" id="A0A510J8F9"/>
<dbReference type="InterPro" id="IPR038434">
    <property type="entry name" value="YARHG_sf"/>
</dbReference>
<evidence type="ECO:0000313" key="4">
    <source>
        <dbReference type="Proteomes" id="UP000321606"/>
    </source>
</evidence>
<dbReference type="Pfam" id="PF13308">
    <property type="entry name" value="YARHG"/>
    <property type="match status" value="1"/>
</dbReference>
<sequence length="370" mass="43919">MRKFFKIFIFCFLSLSIFGNDWDFYFTGKQIVPFEISETAIKKEIIKINIEGKEAVVNVKFIFDSPVKSKKMIGFVAPTIKNMQNPGLDKLNVRDFETKVNGKKVNSNVEKLDYFLKKGIMSEDKLKKYTDEEYPDNYVYYFNADFVKGENVVEHSYKGDYIYDFEYVLTTISKWKNKKVDDFELIIEPGNKFIQLQYSFWNDQKMINWEIVGEGKLTAITPEMAEKAEGSFGQKINENIYARLKNGYIRYKAENFAPDKDFYMKYIENIEQMEDELPREKVGNYIFTDKLFMIAAYGNEKEMRKLSNKDLDIVKNYLYAIAGYDFSKKQLKDYFSKFVWYVPINKDVKIDDYNKLTEKINKIKKERSRK</sequence>
<dbReference type="InterPro" id="IPR025582">
    <property type="entry name" value="YARHG_dom"/>
</dbReference>
<feature type="chain" id="PRO_5022154202" evidence="1">
    <location>
        <begin position="20"/>
        <end position="370"/>
    </location>
</feature>
<name>A0A510J8F9_9FUSO</name>
<dbReference type="RefSeq" id="WP_026737127.1">
    <property type="nucleotide sequence ID" value="NZ_AP019822.1"/>
</dbReference>
<dbReference type="Gene3D" id="1.20.58.1690">
    <property type="match status" value="1"/>
</dbReference>
<evidence type="ECO:0000313" key="3">
    <source>
        <dbReference type="EMBL" id="BBM35592.1"/>
    </source>
</evidence>
<evidence type="ECO:0000259" key="2">
    <source>
        <dbReference type="SMART" id="SM01324"/>
    </source>
</evidence>
<gene>
    <name evidence="3" type="ORF">JCM16774_0517</name>
</gene>
<accession>A0A510J8F9</accession>
<dbReference type="Proteomes" id="UP000321606">
    <property type="component" value="Chromosome"/>
</dbReference>
<dbReference type="STRING" id="714315.GCA_000516535_00520"/>
<organism evidence="3 4">
    <name type="scientific">Pseudoleptotrichia goodfellowii</name>
    <dbReference type="NCBI Taxonomy" id="157692"/>
    <lineage>
        <taxon>Bacteria</taxon>
        <taxon>Fusobacteriati</taxon>
        <taxon>Fusobacteriota</taxon>
        <taxon>Fusobacteriia</taxon>
        <taxon>Fusobacteriales</taxon>
        <taxon>Leptotrichiaceae</taxon>
        <taxon>Pseudoleptotrichia</taxon>
    </lineage>
</organism>